<evidence type="ECO:0000256" key="4">
    <source>
        <dbReference type="ARBA" id="ARBA00023136"/>
    </source>
</evidence>
<dbReference type="PATRIC" id="fig|345309.4.peg.4180"/>
<protein>
    <submittedName>
        <fullName evidence="6">Membrane protein</fullName>
    </submittedName>
</protein>
<keyword evidence="4 5" id="KW-0472">Membrane</keyword>
<reference evidence="6 7" key="1">
    <citation type="submission" date="2015-03" db="EMBL/GenBank/DDBJ databases">
        <title>Draft genome sequence of Luteibacter yeojuensis strain SU11.</title>
        <authorList>
            <person name="Sulaiman J."/>
            <person name="Priya K."/>
            <person name="Chan K.-G."/>
        </authorList>
    </citation>
    <scope>NUCLEOTIDE SEQUENCE [LARGE SCALE GENOMIC DNA]</scope>
    <source>
        <strain evidence="6 7">SU11</strain>
    </source>
</reference>
<evidence type="ECO:0000256" key="2">
    <source>
        <dbReference type="ARBA" id="ARBA00022692"/>
    </source>
</evidence>
<gene>
    <name evidence="6" type="ORF">VI08_05170</name>
</gene>
<accession>A0A0F3KYT0</accession>
<dbReference type="RefSeq" id="WP_045828494.1">
    <property type="nucleotide sequence ID" value="NZ_JZRB01000009.1"/>
</dbReference>
<dbReference type="Proteomes" id="UP000033651">
    <property type="component" value="Unassembled WGS sequence"/>
</dbReference>
<keyword evidence="3 5" id="KW-1133">Transmembrane helix</keyword>
<dbReference type="EMBL" id="JZRB01000009">
    <property type="protein sequence ID" value="KJV36378.1"/>
    <property type="molecule type" value="Genomic_DNA"/>
</dbReference>
<dbReference type="AlphaFoldDB" id="A0A0F3KYT0"/>
<name>A0A0F3KYT0_9GAMM</name>
<keyword evidence="2 5" id="KW-0812">Transmembrane</keyword>
<evidence type="ECO:0000313" key="6">
    <source>
        <dbReference type="EMBL" id="KJV36378.1"/>
    </source>
</evidence>
<sequence>MSPDLLWLVYTCVLTGIIWVPYVLARIVRHGPWAAFGTPDHATRPDPAWAERARAAHANAAENLVVFAPLVIIAVMVGATSPNTLMAAKAYFFARLVHVLAYSLAIPVVRTLAFVAGFVATAVYAVAILQHMAA</sequence>
<dbReference type="SUPFAM" id="SSF161084">
    <property type="entry name" value="MAPEG domain-like"/>
    <property type="match status" value="1"/>
</dbReference>
<comment type="caution">
    <text evidence="6">The sequence shown here is derived from an EMBL/GenBank/DDBJ whole genome shotgun (WGS) entry which is preliminary data.</text>
</comment>
<dbReference type="PANTHER" id="PTHR35371:SF1">
    <property type="entry name" value="BLR7753 PROTEIN"/>
    <property type="match status" value="1"/>
</dbReference>
<dbReference type="GO" id="GO:0016020">
    <property type="term" value="C:membrane"/>
    <property type="evidence" value="ECO:0007669"/>
    <property type="project" value="UniProtKB-SubCell"/>
</dbReference>
<proteinExistence type="predicted"/>
<dbReference type="Pfam" id="PF01124">
    <property type="entry name" value="MAPEG"/>
    <property type="match status" value="1"/>
</dbReference>
<comment type="subcellular location">
    <subcellularLocation>
        <location evidence="1">Membrane</location>
    </subcellularLocation>
</comment>
<dbReference type="Gene3D" id="1.20.120.550">
    <property type="entry name" value="Membrane associated eicosanoid/glutathione metabolism-like domain"/>
    <property type="match status" value="1"/>
</dbReference>
<feature type="transmembrane region" description="Helical" evidence="5">
    <location>
        <begin position="99"/>
        <end position="129"/>
    </location>
</feature>
<dbReference type="InterPro" id="IPR023352">
    <property type="entry name" value="MAPEG-like_dom_sf"/>
</dbReference>
<dbReference type="PANTHER" id="PTHR35371">
    <property type="entry name" value="INNER MEMBRANE PROTEIN"/>
    <property type="match status" value="1"/>
</dbReference>
<feature type="transmembrane region" description="Helical" evidence="5">
    <location>
        <begin position="6"/>
        <end position="25"/>
    </location>
</feature>
<feature type="transmembrane region" description="Helical" evidence="5">
    <location>
        <begin position="60"/>
        <end position="79"/>
    </location>
</feature>
<evidence type="ECO:0000256" key="5">
    <source>
        <dbReference type="SAM" id="Phobius"/>
    </source>
</evidence>
<evidence type="ECO:0000256" key="1">
    <source>
        <dbReference type="ARBA" id="ARBA00004370"/>
    </source>
</evidence>
<evidence type="ECO:0000313" key="7">
    <source>
        <dbReference type="Proteomes" id="UP000033651"/>
    </source>
</evidence>
<organism evidence="6 7">
    <name type="scientific">Luteibacter yeojuensis</name>
    <dbReference type="NCBI Taxonomy" id="345309"/>
    <lineage>
        <taxon>Bacteria</taxon>
        <taxon>Pseudomonadati</taxon>
        <taxon>Pseudomonadota</taxon>
        <taxon>Gammaproteobacteria</taxon>
        <taxon>Lysobacterales</taxon>
        <taxon>Rhodanobacteraceae</taxon>
        <taxon>Luteibacter</taxon>
    </lineage>
</organism>
<evidence type="ECO:0000256" key="3">
    <source>
        <dbReference type="ARBA" id="ARBA00022989"/>
    </source>
</evidence>
<keyword evidence="7" id="KW-1185">Reference proteome</keyword>
<dbReference type="InterPro" id="IPR001129">
    <property type="entry name" value="Membr-assoc_MAPEG"/>
</dbReference>